<sequence>MDRSTPSLREKQKHHTRTEIVRIAFELFAAHGYEDVSVEMICDAVGISRTTFFNYFPQKELILREIASSRVEKLKAIITRFSEDGKKLTFGDVVALSWR</sequence>
<dbReference type="Proteomes" id="UP000269669">
    <property type="component" value="Unassembled WGS sequence"/>
</dbReference>
<keyword evidence="5" id="KW-1185">Reference proteome</keyword>
<organism evidence="4 5">
    <name type="scientific">Edaphobacter aggregans</name>
    <dbReference type="NCBI Taxonomy" id="570835"/>
    <lineage>
        <taxon>Bacteria</taxon>
        <taxon>Pseudomonadati</taxon>
        <taxon>Acidobacteriota</taxon>
        <taxon>Terriglobia</taxon>
        <taxon>Terriglobales</taxon>
        <taxon>Acidobacteriaceae</taxon>
        <taxon>Edaphobacter</taxon>
    </lineage>
</organism>
<protein>
    <submittedName>
        <fullName evidence="4">TetR family transcriptional regulator</fullName>
    </submittedName>
</protein>
<dbReference type="RefSeq" id="WP_185827282.1">
    <property type="nucleotide sequence ID" value="NZ_RSDW01000001.1"/>
</dbReference>
<evidence type="ECO:0000256" key="1">
    <source>
        <dbReference type="ARBA" id="ARBA00023125"/>
    </source>
</evidence>
<dbReference type="InterPro" id="IPR050624">
    <property type="entry name" value="HTH-type_Tx_Regulator"/>
</dbReference>
<dbReference type="SUPFAM" id="SSF46689">
    <property type="entry name" value="Homeodomain-like"/>
    <property type="match status" value="1"/>
</dbReference>
<keyword evidence="1 2" id="KW-0238">DNA-binding</keyword>
<reference evidence="4 5" key="1">
    <citation type="submission" date="2018-12" db="EMBL/GenBank/DDBJ databases">
        <title>Sequencing of bacterial isolates from soil warming experiment in Harvard Forest, Massachusetts, USA.</title>
        <authorList>
            <person name="Deangelis K."/>
        </authorList>
    </citation>
    <scope>NUCLEOTIDE SEQUENCE [LARGE SCALE GENOMIC DNA]</scope>
    <source>
        <strain evidence="4 5">EB153</strain>
    </source>
</reference>
<dbReference type="PRINTS" id="PR00455">
    <property type="entry name" value="HTHTETR"/>
</dbReference>
<evidence type="ECO:0000256" key="2">
    <source>
        <dbReference type="PROSITE-ProRule" id="PRU00335"/>
    </source>
</evidence>
<dbReference type="InterPro" id="IPR009057">
    <property type="entry name" value="Homeodomain-like_sf"/>
</dbReference>
<dbReference type="PANTHER" id="PTHR43479">
    <property type="entry name" value="ACREF/ENVCD OPERON REPRESSOR-RELATED"/>
    <property type="match status" value="1"/>
</dbReference>
<evidence type="ECO:0000313" key="5">
    <source>
        <dbReference type="Proteomes" id="UP000269669"/>
    </source>
</evidence>
<feature type="domain" description="HTH tetR-type" evidence="3">
    <location>
        <begin position="14"/>
        <end position="74"/>
    </location>
</feature>
<evidence type="ECO:0000313" key="4">
    <source>
        <dbReference type="EMBL" id="RSL18687.1"/>
    </source>
</evidence>
<dbReference type="Pfam" id="PF00440">
    <property type="entry name" value="TetR_N"/>
    <property type="match status" value="1"/>
</dbReference>
<name>A0A428MP36_9BACT</name>
<comment type="caution">
    <text evidence="4">The sequence shown here is derived from an EMBL/GenBank/DDBJ whole genome shotgun (WGS) entry which is preliminary data.</text>
</comment>
<dbReference type="InterPro" id="IPR001647">
    <property type="entry name" value="HTH_TetR"/>
</dbReference>
<dbReference type="PANTHER" id="PTHR43479:SF11">
    <property type="entry name" value="ACREF_ENVCD OPERON REPRESSOR-RELATED"/>
    <property type="match status" value="1"/>
</dbReference>
<dbReference type="Gene3D" id="1.10.357.10">
    <property type="entry name" value="Tetracycline Repressor, domain 2"/>
    <property type="match status" value="1"/>
</dbReference>
<dbReference type="PROSITE" id="PS50977">
    <property type="entry name" value="HTH_TETR_2"/>
    <property type="match status" value="1"/>
</dbReference>
<dbReference type="GO" id="GO:0003677">
    <property type="term" value="F:DNA binding"/>
    <property type="evidence" value="ECO:0007669"/>
    <property type="project" value="UniProtKB-UniRule"/>
</dbReference>
<proteinExistence type="predicted"/>
<feature type="DNA-binding region" description="H-T-H motif" evidence="2">
    <location>
        <begin position="37"/>
        <end position="56"/>
    </location>
</feature>
<gene>
    <name evidence="4" type="ORF">EDE15_4286</name>
</gene>
<dbReference type="AlphaFoldDB" id="A0A428MP36"/>
<accession>A0A428MP36</accession>
<evidence type="ECO:0000259" key="3">
    <source>
        <dbReference type="PROSITE" id="PS50977"/>
    </source>
</evidence>
<dbReference type="EMBL" id="RSDW01000001">
    <property type="protein sequence ID" value="RSL18687.1"/>
    <property type="molecule type" value="Genomic_DNA"/>
</dbReference>